<protein>
    <submittedName>
        <fullName evidence="6">C6 zinc finger domain protein</fullName>
    </submittedName>
</protein>
<sequence length="727" mass="81787">MPTDNPAKPQRVLACLLCQQRKVKCDRKFPCANCVRIGAQVQCVPATLAPRQRRRRFPERELLARIRHYEALLHQHNVPFEPLHPPAAPTENSTTTPSNLESPDAPQSTVSAQSEGEPSTQTKAVKPRATNLWHALSEKNFEPHDDGADSYDDDESDGGVWRDDHDLRDAVIKKTLNRTYHNASESNHHLLFGSPASTVALATLHPDQAKIFRLWQIYLDNVNPLLKVTHTPSLQARIVDAMGDLANISAPLEALMFSIYCVSVMSLAEDQCPTLFASPKKDLLAGYQFACRQALLNANVLQSEDYDCLTALYLYLVSARFGTDPRSISSMLAVAVRTAQRLGYHNESDLIKCTPLEAEMRRRLWWSLAIFDTRVCETFNYSAATLAPTWNCKTPLNLNDSELLPDMKTVPPVHDKPTEALFVLVRSTLSDLIRRCAFHLDSIDPFLATFAQAKNTVSGTGQVGGQELLELQKTVEEKTFALCDLQNPLHFMTIWTARACLARALLMEHCSRQRDAPQQGPGLSYALRMLECDTHLMNSPLVKGFRWHVHFHFPFLGYIYIVQHFKTRPADDDRARMAWEVMGDNYEARRMAFSEATGPLFVLFSRIVLQAWEAVLKQDDKGKSSREPPRIVTSLQSKIAQMRSSMSQLDGNTEQFTSGGGTINLDGPETTMPMLNVSWDVPNERAFTAPLSRAYPDMLSGDAGMNLMDMDHFWPAMDWGLMQGRPW</sequence>
<evidence type="ECO:0000313" key="7">
    <source>
        <dbReference type="Proteomes" id="UP001302745"/>
    </source>
</evidence>
<dbReference type="CDD" id="cd00067">
    <property type="entry name" value="GAL4"/>
    <property type="match status" value="1"/>
</dbReference>
<comment type="subcellular location">
    <subcellularLocation>
        <location evidence="1">Nucleus</location>
    </subcellularLocation>
</comment>
<dbReference type="GO" id="GO:0003677">
    <property type="term" value="F:DNA binding"/>
    <property type="evidence" value="ECO:0007669"/>
    <property type="project" value="InterPro"/>
</dbReference>
<dbReference type="GO" id="GO:0005634">
    <property type="term" value="C:nucleus"/>
    <property type="evidence" value="ECO:0007669"/>
    <property type="project" value="UniProtKB-SubCell"/>
</dbReference>
<dbReference type="PANTHER" id="PTHR31001">
    <property type="entry name" value="UNCHARACTERIZED TRANSCRIPTIONAL REGULATORY PROTEIN"/>
    <property type="match status" value="1"/>
</dbReference>
<reference evidence="6" key="1">
    <citation type="journal article" date="2023" name="Mol. Phylogenet. Evol.">
        <title>Genome-scale phylogeny and comparative genomics of the fungal order Sordariales.</title>
        <authorList>
            <person name="Hensen N."/>
            <person name="Bonometti L."/>
            <person name="Westerberg I."/>
            <person name="Brannstrom I.O."/>
            <person name="Guillou S."/>
            <person name="Cros-Aarteil S."/>
            <person name="Calhoun S."/>
            <person name="Haridas S."/>
            <person name="Kuo A."/>
            <person name="Mondo S."/>
            <person name="Pangilinan J."/>
            <person name="Riley R."/>
            <person name="LaButti K."/>
            <person name="Andreopoulos B."/>
            <person name="Lipzen A."/>
            <person name="Chen C."/>
            <person name="Yan M."/>
            <person name="Daum C."/>
            <person name="Ng V."/>
            <person name="Clum A."/>
            <person name="Steindorff A."/>
            <person name="Ohm R.A."/>
            <person name="Martin F."/>
            <person name="Silar P."/>
            <person name="Natvig D.O."/>
            <person name="Lalanne C."/>
            <person name="Gautier V."/>
            <person name="Ament-Velasquez S.L."/>
            <person name="Kruys A."/>
            <person name="Hutchinson M.I."/>
            <person name="Powell A.J."/>
            <person name="Barry K."/>
            <person name="Miller A.N."/>
            <person name="Grigoriev I.V."/>
            <person name="Debuchy R."/>
            <person name="Gladieux P."/>
            <person name="Hiltunen Thoren M."/>
            <person name="Johannesson H."/>
        </authorList>
    </citation>
    <scope>NUCLEOTIDE SEQUENCE</scope>
    <source>
        <strain evidence="6">CBS 538.74</strain>
    </source>
</reference>
<name>A0AAN6ZWU3_9PEZI</name>
<dbReference type="PROSITE" id="PS50048">
    <property type="entry name" value="ZN2_CY6_FUNGAL_2"/>
    <property type="match status" value="1"/>
</dbReference>
<dbReference type="GO" id="GO:0006351">
    <property type="term" value="P:DNA-templated transcription"/>
    <property type="evidence" value="ECO:0007669"/>
    <property type="project" value="InterPro"/>
</dbReference>
<evidence type="ECO:0000256" key="1">
    <source>
        <dbReference type="ARBA" id="ARBA00004123"/>
    </source>
</evidence>
<evidence type="ECO:0000256" key="2">
    <source>
        <dbReference type="ARBA" id="ARBA00022723"/>
    </source>
</evidence>
<dbReference type="Pfam" id="PF04082">
    <property type="entry name" value="Fungal_trans"/>
    <property type="match status" value="1"/>
</dbReference>
<gene>
    <name evidence="6" type="ORF">C8A00DRAFT_32266</name>
</gene>
<dbReference type="InterPro" id="IPR007219">
    <property type="entry name" value="XnlR_reg_dom"/>
</dbReference>
<dbReference type="Gene3D" id="4.10.240.10">
    <property type="entry name" value="Zn(2)-C6 fungal-type DNA-binding domain"/>
    <property type="match status" value="1"/>
</dbReference>
<dbReference type="SMART" id="SM00906">
    <property type="entry name" value="Fungal_trans"/>
    <property type="match status" value="1"/>
</dbReference>
<dbReference type="AlphaFoldDB" id="A0AAN6ZWU3"/>
<feature type="region of interest" description="Disordered" evidence="4">
    <location>
        <begin position="79"/>
        <end position="160"/>
    </location>
</feature>
<dbReference type="EMBL" id="MU856899">
    <property type="protein sequence ID" value="KAK4154910.1"/>
    <property type="molecule type" value="Genomic_DNA"/>
</dbReference>
<evidence type="ECO:0000256" key="3">
    <source>
        <dbReference type="ARBA" id="ARBA00023242"/>
    </source>
</evidence>
<dbReference type="InterPro" id="IPR050613">
    <property type="entry name" value="Sec_Metabolite_Reg"/>
</dbReference>
<dbReference type="SMART" id="SM00066">
    <property type="entry name" value="GAL4"/>
    <property type="match status" value="1"/>
</dbReference>
<organism evidence="6 7">
    <name type="scientific">Chaetomidium leptoderma</name>
    <dbReference type="NCBI Taxonomy" id="669021"/>
    <lineage>
        <taxon>Eukaryota</taxon>
        <taxon>Fungi</taxon>
        <taxon>Dikarya</taxon>
        <taxon>Ascomycota</taxon>
        <taxon>Pezizomycotina</taxon>
        <taxon>Sordariomycetes</taxon>
        <taxon>Sordariomycetidae</taxon>
        <taxon>Sordariales</taxon>
        <taxon>Chaetomiaceae</taxon>
        <taxon>Chaetomidium</taxon>
    </lineage>
</organism>
<comment type="caution">
    <text evidence="6">The sequence shown here is derived from an EMBL/GenBank/DDBJ whole genome shotgun (WGS) entry which is preliminary data.</text>
</comment>
<dbReference type="PANTHER" id="PTHR31001:SF45">
    <property type="entry name" value="ZN(II)2CYS6 TRANSCRIPTION FACTOR (EUROFUNG)"/>
    <property type="match status" value="1"/>
</dbReference>
<dbReference type="GO" id="GO:0000981">
    <property type="term" value="F:DNA-binding transcription factor activity, RNA polymerase II-specific"/>
    <property type="evidence" value="ECO:0007669"/>
    <property type="project" value="InterPro"/>
</dbReference>
<feature type="compositionally biased region" description="Polar residues" evidence="4">
    <location>
        <begin position="90"/>
        <end position="123"/>
    </location>
</feature>
<keyword evidence="7" id="KW-1185">Reference proteome</keyword>
<evidence type="ECO:0000313" key="6">
    <source>
        <dbReference type="EMBL" id="KAK4154910.1"/>
    </source>
</evidence>
<keyword evidence="3" id="KW-0539">Nucleus</keyword>
<dbReference type="Proteomes" id="UP001302745">
    <property type="component" value="Unassembled WGS sequence"/>
</dbReference>
<feature type="compositionally biased region" description="Acidic residues" evidence="4">
    <location>
        <begin position="148"/>
        <end position="157"/>
    </location>
</feature>
<feature type="compositionally biased region" description="Basic and acidic residues" evidence="4">
    <location>
        <begin position="136"/>
        <end position="147"/>
    </location>
</feature>
<dbReference type="CDD" id="cd12148">
    <property type="entry name" value="fungal_TF_MHR"/>
    <property type="match status" value="1"/>
</dbReference>
<keyword evidence="2" id="KW-0479">Metal-binding</keyword>
<evidence type="ECO:0000256" key="4">
    <source>
        <dbReference type="SAM" id="MobiDB-lite"/>
    </source>
</evidence>
<dbReference type="InterPro" id="IPR001138">
    <property type="entry name" value="Zn2Cys6_DnaBD"/>
</dbReference>
<proteinExistence type="predicted"/>
<evidence type="ECO:0000259" key="5">
    <source>
        <dbReference type="PROSITE" id="PS50048"/>
    </source>
</evidence>
<reference evidence="6" key="2">
    <citation type="submission" date="2023-05" db="EMBL/GenBank/DDBJ databases">
        <authorList>
            <consortium name="Lawrence Berkeley National Laboratory"/>
            <person name="Steindorff A."/>
            <person name="Hensen N."/>
            <person name="Bonometti L."/>
            <person name="Westerberg I."/>
            <person name="Brannstrom I.O."/>
            <person name="Guillou S."/>
            <person name="Cros-Aarteil S."/>
            <person name="Calhoun S."/>
            <person name="Haridas S."/>
            <person name="Kuo A."/>
            <person name="Mondo S."/>
            <person name="Pangilinan J."/>
            <person name="Riley R."/>
            <person name="Labutti K."/>
            <person name="Andreopoulos B."/>
            <person name="Lipzen A."/>
            <person name="Chen C."/>
            <person name="Yanf M."/>
            <person name="Daum C."/>
            <person name="Ng V."/>
            <person name="Clum A."/>
            <person name="Ohm R."/>
            <person name="Martin F."/>
            <person name="Silar P."/>
            <person name="Natvig D."/>
            <person name="Lalanne C."/>
            <person name="Gautier V."/>
            <person name="Ament-Velasquez S.L."/>
            <person name="Kruys A."/>
            <person name="Hutchinson M.I."/>
            <person name="Powell A.J."/>
            <person name="Barry K."/>
            <person name="Miller A.N."/>
            <person name="Grigoriev I.V."/>
            <person name="Debuchy R."/>
            <person name="Gladieux P."/>
            <person name="Thoren M.H."/>
            <person name="Johannesson H."/>
        </authorList>
    </citation>
    <scope>NUCLEOTIDE SEQUENCE</scope>
    <source>
        <strain evidence="6">CBS 538.74</strain>
    </source>
</reference>
<dbReference type="InterPro" id="IPR036864">
    <property type="entry name" value="Zn2-C6_fun-type_DNA-bd_sf"/>
</dbReference>
<accession>A0AAN6ZWU3</accession>
<dbReference type="SUPFAM" id="SSF57701">
    <property type="entry name" value="Zn2/Cys6 DNA-binding domain"/>
    <property type="match status" value="1"/>
</dbReference>
<feature type="domain" description="Zn(2)-C6 fungal-type" evidence="5">
    <location>
        <begin position="14"/>
        <end position="44"/>
    </location>
</feature>
<dbReference type="GO" id="GO:0008270">
    <property type="term" value="F:zinc ion binding"/>
    <property type="evidence" value="ECO:0007669"/>
    <property type="project" value="InterPro"/>
</dbReference>
<dbReference type="Pfam" id="PF00172">
    <property type="entry name" value="Zn_clus"/>
    <property type="match status" value="1"/>
</dbReference>